<sequence length="620" mass="67217">MPKGYHDRVAFVDLSSGEVRYEAYGEEFWRAYLGGRALAAYLLLKHLPKGADPLGPENLLVFAPGVLTGSPISGSGRNTVAAKSPLTGGYGDAEAGGFFGAEMKNAGLDALVVTGRAEEPVYLHVEDGEVRILPASHLWGQDPLEVEARIKEAHGASTRVAQIGLAGENQVLVANVIHDLSHFAGRGGLGAVMGSKRLKAVSARAKKETLPTYHDPALLKALARRMAQERMDRAAGLVTMGTVGTVKPFNLRGVLPSHNFLDGFLEGAEALDGTNLDATGIRIGRDTCYACVIRCKQVVRIEGGKYEVRPEYGGPEYEGLGALGSTCGVTDPYAVTKANTLCNQLGLDVIGAGVTIAAAMEAVEKGYLDDGGLGLRFGNGDALIRALELMARREGPLGALLALGSRRLAERIGHPELAMQVKGQEVPMHDPRYKRALGVGYAVSPTGADHNHNLHDTAFAKEGSEALKELRLYGDFPALPIHDLSRDKMRMLAAKTKERGFVNSLVMCDFVPWRVQEWLEAVWAATGFRLSPEDIQRIGERTLQITRVFNLREGIGPEEDRLPERFFQPFRKGNPEAFLDREAFQQALLAYYELLGWEGGVPQRARLVELGLEEFQNALA</sequence>
<feature type="domain" description="Aldehyde ferredoxin oxidoreductase N-terminal" evidence="9">
    <location>
        <begin position="5"/>
        <end position="207"/>
    </location>
</feature>
<dbReference type="Proteomes" id="UP000030364">
    <property type="component" value="Unassembled WGS sequence"/>
</dbReference>
<dbReference type="PATRIC" id="fig|276.5.peg.848"/>
<evidence type="ECO:0000313" key="11">
    <source>
        <dbReference type="Proteomes" id="UP000030364"/>
    </source>
</evidence>
<dbReference type="SUPFAM" id="SSF56228">
    <property type="entry name" value="Aldehyde ferredoxin oxidoreductase, N-terminal domain"/>
    <property type="match status" value="1"/>
</dbReference>
<dbReference type="SMART" id="SM00790">
    <property type="entry name" value="AFOR_N"/>
    <property type="match status" value="1"/>
</dbReference>
<dbReference type="InterPro" id="IPR013984">
    <property type="entry name" value="Ald_Fedxn_OxRdtase_dom2"/>
</dbReference>
<dbReference type="PANTHER" id="PTHR30038">
    <property type="entry name" value="ALDEHYDE FERREDOXIN OXIDOREDUCTASE"/>
    <property type="match status" value="1"/>
</dbReference>
<dbReference type="Pfam" id="PF02730">
    <property type="entry name" value="AFOR_N"/>
    <property type="match status" value="1"/>
</dbReference>
<dbReference type="EMBL" id="JPSL02000040">
    <property type="protein sequence ID" value="KGQ22344.1"/>
    <property type="molecule type" value="Genomic_DNA"/>
</dbReference>
<dbReference type="AlphaFoldDB" id="A0A0A2XAX9"/>
<evidence type="ECO:0000256" key="2">
    <source>
        <dbReference type="ARBA" id="ARBA00011032"/>
    </source>
</evidence>
<dbReference type="Pfam" id="PF01314">
    <property type="entry name" value="AFOR_C"/>
    <property type="match status" value="1"/>
</dbReference>
<dbReference type="Gene3D" id="1.10.569.10">
    <property type="entry name" value="Aldehyde Ferredoxin Oxidoreductase Protein, subunit A, domain 2"/>
    <property type="match status" value="1"/>
</dbReference>
<evidence type="ECO:0000256" key="5">
    <source>
        <dbReference type="ARBA" id="ARBA00023002"/>
    </source>
</evidence>
<gene>
    <name evidence="10" type="ORF">THFILI_09575</name>
</gene>
<dbReference type="InterPro" id="IPR051919">
    <property type="entry name" value="W-dependent_AOR"/>
</dbReference>
<dbReference type="PANTHER" id="PTHR30038:SF0">
    <property type="entry name" value="TUNGSTEN-CONTAINING ALDEHYDE FERREDOXIN OXIDOREDUCTASE"/>
    <property type="match status" value="1"/>
</dbReference>
<comment type="similarity">
    <text evidence="2">Belongs to the AOR/FOR family.</text>
</comment>
<keyword evidence="7" id="KW-0411">Iron-sulfur</keyword>
<keyword evidence="6" id="KW-0408">Iron</keyword>
<keyword evidence="4" id="KW-0479">Metal-binding</keyword>
<comment type="cofactor">
    <cofactor evidence="1">
        <name>[4Fe-4S] cluster</name>
        <dbReference type="ChEBI" id="CHEBI:49883"/>
    </cofactor>
</comment>
<proteinExistence type="inferred from homology"/>
<evidence type="ECO:0000256" key="7">
    <source>
        <dbReference type="ARBA" id="ARBA00023014"/>
    </source>
</evidence>
<evidence type="ECO:0000256" key="8">
    <source>
        <dbReference type="ARBA" id="ARBA00049934"/>
    </source>
</evidence>
<dbReference type="GO" id="GO:0016625">
    <property type="term" value="F:oxidoreductase activity, acting on the aldehyde or oxo group of donors, iron-sulfur protein as acceptor"/>
    <property type="evidence" value="ECO:0007669"/>
    <property type="project" value="InterPro"/>
</dbReference>
<dbReference type="InterPro" id="IPR013985">
    <property type="entry name" value="Ald_Fedxn_OxRdtase_dom3"/>
</dbReference>
<dbReference type="RefSeq" id="WP_038063004.1">
    <property type="nucleotide sequence ID" value="NZ_JPSL02000040.1"/>
</dbReference>
<dbReference type="InterPro" id="IPR036503">
    <property type="entry name" value="Ald_Fedxn_OxRdtase_N_sf"/>
</dbReference>
<keyword evidence="3" id="KW-0004">4Fe-4S</keyword>
<comment type="cofactor">
    <cofactor evidence="8">
        <name>tungstopterin</name>
        <dbReference type="ChEBI" id="CHEBI:30402"/>
    </cofactor>
</comment>
<dbReference type="GO" id="GO:0051539">
    <property type="term" value="F:4 iron, 4 sulfur cluster binding"/>
    <property type="evidence" value="ECO:0007669"/>
    <property type="project" value="UniProtKB-KW"/>
</dbReference>
<dbReference type="OrthoDB" id="9763894at2"/>
<evidence type="ECO:0000256" key="4">
    <source>
        <dbReference type="ARBA" id="ARBA00022723"/>
    </source>
</evidence>
<accession>A0A0A2XAX9</accession>
<evidence type="ECO:0000313" key="10">
    <source>
        <dbReference type="EMBL" id="KGQ22344.1"/>
    </source>
</evidence>
<keyword evidence="5" id="KW-0560">Oxidoreductase</keyword>
<dbReference type="Gene3D" id="1.10.599.10">
    <property type="entry name" value="Aldehyde Ferredoxin Oxidoreductase Protein, subunit A, domain 3"/>
    <property type="match status" value="1"/>
</dbReference>
<dbReference type="Gene3D" id="3.60.9.10">
    <property type="entry name" value="Aldehyde ferredoxin oxidoreductase, N-terminal domain"/>
    <property type="match status" value="1"/>
</dbReference>
<dbReference type="InterPro" id="IPR013983">
    <property type="entry name" value="Ald_Fedxn_OxRdtase_N"/>
</dbReference>
<keyword evidence="11" id="KW-1185">Reference proteome</keyword>
<dbReference type="SUPFAM" id="SSF48310">
    <property type="entry name" value="Aldehyde ferredoxin oxidoreductase, C-terminal domains"/>
    <property type="match status" value="1"/>
</dbReference>
<dbReference type="GO" id="GO:0046872">
    <property type="term" value="F:metal ion binding"/>
    <property type="evidence" value="ECO:0007669"/>
    <property type="project" value="UniProtKB-KW"/>
</dbReference>
<dbReference type="GO" id="GO:0009055">
    <property type="term" value="F:electron transfer activity"/>
    <property type="evidence" value="ECO:0007669"/>
    <property type="project" value="InterPro"/>
</dbReference>
<evidence type="ECO:0000256" key="1">
    <source>
        <dbReference type="ARBA" id="ARBA00001966"/>
    </source>
</evidence>
<name>A0A0A2XAX9_THEFI</name>
<evidence type="ECO:0000259" key="9">
    <source>
        <dbReference type="SMART" id="SM00790"/>
    </source>
</evidence>
<dbReference type="InterPro" id="IPR001203">
    <property type="entry name" value="OxRdtase_Ald_Fedxn_C"/>
</dbReference>
<dbReference type="InterPro" id="IPR036021">
    <property type="entry name" value="Tungsten_al_ferr_oxy-like_C"/>
</dbReference>
<reference evidence="10 11" key="1">
    <citation type="journal article" date="2015" name="Genome Announc.">
        <title>Draft Genome Sequence of the Thermophile Thermus filiformis ATCC 43280, Producer of Carotenoid-(Di)glucoside-Branched Fatty Acid (Di)esters and Source of Hyperthermostable Enzymes of Biotechnological Interest.</title>
        <authorList>
            <person name="Mandelli F."/>
            <person name="Oliveira Ramires B."/>
            <person name="Couger M.B."/>
            <person name="Paixao D.A."/>
            <person name="Camilo C.M."/>
            <person name="Polikarpov I."/>
            <person name="Prade R."/>
            <person name="Riano-Pachon D.M."/>
            <person name="Squina F.M."/>
        </authorList>
    </citation>
    <scope>NUCLEOTIDE SEQUENCE [LARGE SCALE GENOMIC DNA]</scope>
    <source>
        <strain evidence="10 11">ATCC 43280</strain>
    </source>
</reference>
<protein>
    <submittedName>
        <fullName evidence="10">Aldehyde:ferredoxin oxidoreductase</fullName>
    </submittedName>
</protein>
<dbReference type="STRING" id="276.THFILI_09575"/>
<organism evidence="10 11">
    <name type="scientific">Thermus filiformis</name>
    <dbReference type="NCBI Taxonomy" id="276"/>
    <lineage>
        <taxon>Bacteria</taxon>
        <taxon>Thermotogati</taxon>
        <taxon>Deinococcota</taxon>
        <taxon>Deinococci</taxon>
        <taxon>Thermales</taxon>
        <taxon>Thermaceae</taxon>
        <taxon>Thermus</taxon>
    </lineage>
</organism>
<evidence type="ECO:0000256" key="3">
    <source>
        <dbReference type="ARBA" id="ARBA00022485"/>
    </source>
</evidence>
<evidence type="ECO:0000256" key="6">
    <source>
        <dbReference type="ARBA" id="ARBA00023004"/>
    </source>
</evidence>
<comment type="caution">
    <text evidence="10">The sequence shown here is derived from an EMBL/GenBank/DDBJ whole genome shotgun (WGS) entry which is preliminary data.</text>
</comment>